<sequence length="59" mass="6347">MAYSTGDLGFEFAFILSALQLCYTSSTAKYKRAKGFTVVSIASCQEIMSQVPLSSAHCS</sequence>
<organism evidence="1 2">
    <name type="scientific">Colletotrichum orchidophilum</name>
    <dbReference type="NCBI Taxonomy" id="1209926"/>
    <lineage>
        <taxon>Eukaryota</taxon>
        <taxon>Fungi</taxon>
        <taxon>Dikarya</taxon>
        <taxon>Ascomycota</taxon>
        <taxon>Pezizomycotina</taxon>
        <taxon>Sordariomycetes</taxon>
        <taxon>Hypocreomycetidae</taxon>
        <taxon>Glomerellales</taxon>
        <taxon>Glomerellaceae</taxon>
        <taxon>Colletotrichum</taxon>
    </lineage>
</organism>
<dbReference type="EMBL" id="MJBS01000044">
    <property type="protein sequence ID" value="OHE98637.1"/>
    <property type="molecule type" value="Genomic_DNA"/>
</dbReference>
<name>A0A1G4BB60_9PEZI</name>
<dbReference type="RefSeq" id="XP_022475786.1">
    <property type="nucleotide sequence ID" value="XM_022617730.1"/>
</dbReference>
<dbReference type="AlphaFoldDB" id="A0A1G4BB60"/>
<comment type="caution">
    <text evidence="1">The sequence shown here is derived from an EMBL/GenBank/DDBJ whole genome shotgun (WGS) entry which is preliminary data.</text>
</comment>
<evidence type="ECO:0000313" key="2">
    <source>
        <dbReference type="Proteomes" id="UP000176998"/>
    </source>
</evidence>
<accession>A0A1G4BB60</accession>
<protein>
    <submittedName>
        <fullName evidence="1">Uncharacterized protein</fullName>
    </submittedName>
</protein>
<dbReference type="GeneID" id="34559240"/>
<proteinExistence type="predicted"/>
<evidence type="ECO:0000313" key="1">
    <source>
        <dbReference type="EMBL" id="OHE98637.1"/>
    </source>
</evidence>
<dbReference type="Proteomes" id="UP000176998">
    <property type="component" value="Unassembled WGS sequence"/>
</dbReference>
<keyword evidence="2" id="KW-1185">Reference proteome</keyword>
<gene>
    <name evidence="1" type="ORF">CORC01_06088</name>
</gene>
<reference evidence="1 2" key="1">
    <citation type="submission" date="2016-09" db="EMBL/GenBank/DDBJ databases">
        <authorList>
            <person name="Capua I."/>
            <person name="De Benedictis P."/>
            <person name="Joannis T."/>
            <person name="Lombin L.H."/>
            <person name="Cattoli G."/>
        </authorList>
    </citation>
    <scope>NUCLEOTIDE SEQUENCE [LARGE SCALE GENOMIC DNA]</scope>
    <source>
        <strain evidence="1 2">IMI 309357</strain>
    </source>
</reference>